<dbReference type="InterPro" id="IPR023031">
    <property type="entry name" value="OPRT"/>
</dbReference>
<feature type="binding site" evidence="6">
    <location>
        <position position="107"/>
    </location>
    <ligand>
        <name>5-phospho-alpha-D-ribose 1-diphosphate</name>
        <dbReference type="ChEBI" id="CHEBI:58017"/>
        <note>ligand shared between dimeric partners</note>
    </ligand>
</feature>
<feature type="binding site" description="in other chain" evidence="6">
    <location>
        <begin position="127"/>
        <end position="135"/>
    </location>
    <ligand>
        <name>5-phospho-alpha-D-ribose 1-diphosphate</name>
        <dbReference type="ChEBI" id="CHEBI:58017"/>
        <note>ligand shared between dimeric partners</note>
    </ligand>
</feature>
<dbReference type="GO" id="GO:0019856">
    <property type="term" value="P:pyrimidine nucleobase biosynthetic process"/>
    <property type="evidence" value="ECO:0007669"/>
    <property type="project" value="TreeGrafter"/>
</dbReference>
<comment type="caution">
    <text evidence="8">The sequence shown here is derived from an EMBL/GenBank/DDBJ whole genome shotgun (WGS) entry which is preliminary data.</text>
</comment>
<dbReference type="GO" id="GO:0044205">
    <property type="term" value="P:'de novo' UMP biosynthetic process"/>
    <property type="evidence" value="ECO:0007669"/>
    <property type="project" value="UniProtKB-UniRule"/>
</dbReference>
<gene>
    <name evidence="6" type="primary">pyrE</name>
    <name evidence="8" type="ORF">A2196_00125</name>
</gene>
<dbReference type="Proteomes" id="UP000176751">
    <property type="component" value="Unassembled WGS sequence"/>
</dbReference>
<dbReference type="STRING" id="1797737.A2196_00125"/>
<evidence type="ECO:0000256" key="4">
    <source>
        <dbReference type="ARBA" id="ARBA00022679"/>
    </source>
</evidence>
<feature type="domain" description="Phosphoribosyltransferase" evidence="7">
    <location>
        <begin position="57"/>
        <end position="169"/>
    </location>
</feature>
<reference evidence="8 9" key="1">
    <citation type="journal article" date="2016" name="Nat. Commun.">
        <title>Thousands of microbial genomes shed light on interconnected biogeochemical processes in an aquifer system.</title>
        <authorList>
            <person name="Anantharaman K."/>
            <person name="Brown C.T."/>
            <person name="Hug L.A."/>
            <person name="Sharon I."/>
            <person name="Castelle C.J."/>
            <person name="Probst A.J."/>
            <person name="Thomas B.C."/>
            <person name="Singh A."/>
            <person name="Wilkins M.J."/>
            <person name="Karaoz U."/>
            <person name="Brodie E.L."/>
            <person name="Williams K.H."/>
            <person name="Hubbard S.S."/>
            <person name="Banfield J.F."/>
        </authorList>
    </citation>
    <scope>NUCLEOTIDE SEQUENCE [LARGE SCALE GENOMIC DNA]</scope>
</reference>
<dbReference type="CDD" id="cd06223">
    <property type="entry name" value="PRTases_typeI"/>
    <property type="match status" value="1"/>
</dbReference>
<dbReference type="HAMAP" id="MF_01208">
    <property type="entry name" value="PyrE"/>
    <property type="match status" value="1"/>
</dbReference>
<evidence type="ECO:0000256" key="1">
    <source>
        <dbReference type="ARBA" id="ARBA00004889"/>
    </source>
</evidence>
<keyword evidence="4 6" id="KW-0808">Transferase</keyword>
<dbReference type="GO" id="GO:0004588">
    <property type="term" value="F:orotate phosphoribosyltransferase activity"/>
    <property type="evidence" value="ECO:0007669"/>
    <property type="project" value="UniProtKB-UniRule"/>
</dbReference>
<evidence type="ECO:0000256" key="5">
    <source>
        <dbReference type="ARBA" id="ARBA00022975"/>
    </source>
</evidence>
<feature type="binding site" evidence="6">
    <location>
        <position position="105"/>
    </location>
    <ligand>
        <name>5-phospho-alpha-D-ribose 1-diphosphate</name>
        <dbReference type="ChEBI" id="CHEBI:58017"/>
        <note>ligand shared between dimeric partners</note>
    </ligand>
</feature>
<dbReference type="GO" id="GO:0000287">
    <property type="term" value="F:magnesium ion binding"/>
    <property type="evidence" value="ECO:0007669"/>
    <property type="project" value="UniProtKB-UniRule"/>
</dbReference>
<evidence type="ECO:0000256" key="2">
    <source>
        <dbReference type="ARBA" id="ARBA00011971"/>
    </source>
</evidence>
<dbReference type="NCBIfam" id="TIGR00336">
    <property type="entry name" value="pyrE"/>
    <property type="match status" value="1"/>
</dbReference>
<dbReference type="UniPathway" id="UPA00070">
    <property type="reaction ID" value="UER00119"/>
</dbReference>
<dbReference type="PANTHER" id="PTHR19278">
    <property type="entry name" value="OROTATE PHOSPHORIBOSYLTRANSFERASE"/>
    <property type="match status" value="1"/>
</dbReference>
<dbReference type="AlphaFoldDB" id="A0A1F5HAB9"/>
<keyword evidence="3 6" id="KW-0328">Glycosyltransferase</keyword>
<comment type="pathway">
    <text evidence="1 6">Pyrimidine metabolism; UMP biosynthesis via de novo pathway; UMP from orotate: step 1/2.</text>
</comment>
<accession>A0A1F5HAB9</accession>
<comment type="cofactor">
    <cofactor evidence="6">
        <name>Mg(2+)</name>
        <dbReference type="ChEBI" id="CHEBI:18420"/>
    </cofactor>
</comment>
<dbReference type="Gene3D" id="3.40.50.2020">
    <property type="match status" value="1"/>
</dbReference>
<comment type="similarity">
    <text evidence="6">Belongs to the purine/pyrimidine phosphoribosyltransferase family. PyrE subfamily.</text>
</comment>
<dbReference type="InterPro" id="IPR000836">
    <property type="entry name" value="PRTase_dom"/>
</dbReference>
<comment type="caution">
    <text evidence="6">Lacks conserved residue(s) required for the propagation of feature annotation.</text>
</comment>
<dbReference type="SUPFAM" id="SSF53271">
    <property type="entry name" value="PRTase-like"/>
    <property type="match status" value="1"/>
</dbReference>
<dbReference type="EMBL" id="MFCA01000029">
    <property type="protein sequence ID" value="OGE01107.1"/>
    <property type="molecule type" value="Genomic_DNA"/>
</dbReference>
<dbReference type="InterPro" id="IPR029057">
    <property type="entry name" value="PRTase-like"/>
</dbReference>
<keyword evidence="6" id="KW-0460">Magnesium</keyword>
<keyword evidence="5 6" id="KW-0665">Pyrimidine biosynthesis</keyword>
<comment type="catalytic activity">
    <reaction evidence="6">
        <text>orotidine 5'-phosphate + diphosphate = orotate + 5-phospho-alpha-D-ribose 1-diphosphate</text>
        <dbReference type="Rhea" id="RHEA:10380"/>
        <dbReference type="ChEBI" id="CHEBI:30839"/>
        <dbReference type="ChEBI" id="CHEBI:33019"/>
        <dbReference type="ChEBI" id="CHEBI:57538"/>
        <dbReference type="ChEBI" id="CHEBI:58017"/>
        <dbReference type="EC" id="2.4.2.10"/>
    </reaction>
</comment>
<feature type="binding site" evidence="6">
    <location>
        <position position="101"/>
    </location>
    <ligand>
        <name>5-phospho-alpha-D-ribose 1-diphosphate</name>
        <dbReference type="ChEBI" id="CHEBI:58017"/>
        <note>ligand shared between dimeric partners</note>
    </ligand>
</feature>
<name>A0A1F5HAB9_9BACT</name>
<organism evidence="8 9">
    <name type="scientific">Candidatus Curtissbacteria bacterium RIFOXYA1_FULL_41_14</name>
    <dbReference type="NCBI Taxonomy" id="1797737"/>
    <lineage>
        <taxon>Bacteria</taxon>
        <taxon>Candidatus Curtissiibacteriota</taxon>
    </lineage>
</organism>
<dbReference type="Pfam" id="PF00156">
    <property type="entry name" value="Pribosyltran"/>
    <property type="match status" value="1"/>
</dbReference>
<comment type="function">
    <text evidence="6">Catalyzes the transfer of a ribosyl phosphate group from 5-phosphoribose 1-diphosphate to orotate, leading to the formation of orotidine monophosphate (OMP).</text>
</comment>
<evidence type="ECO:0000256" key="6">
    <source>
        <dbReference type="HAMAP-Rule" id="MF_01208"/>
    </source>
</evidence>
<proteinExistence type="inferred from homology"/>
<comment type="subunit">
    <text evidence="6">Homodimer.</text>
</comment>
<dbReference type="PANTHER" id="PTHR19278:SF9">
    <property type="entry name" value="URIDINE 5'-MONOPHOSPHATE SYNTHASE"/>
    <property type="match status" value="1"/>
</dbReference>
<sequence>MKSTNTDNISKKVAKILIDVGCVIFRPRQPFKFDSGILSPVYVDNRLLISRPKERKIIIKYLVDQVRKIGIPDVVAGVATAGITHAAWIAQKLDIPMVYVRAEPKSHGRKNQVEGNIKRGQKVIIVEDMISTAGSSIRVLEVLKKLGAQVTDEVAIYTHNMKAADRNFQKSKIKFHALTNLDEVIKVAVSKGFLKSDQVQIIKGWTEDPQNWGKKMGFE</sequence>
<feature type="binding site" evidence="6">
    <location>
        <position position="131"/>
    </location>
    <ligand>
        <name>orotate</name>
        <dbReference type="ChEBI" id="CHEBI:30839"/>
    </ligand>
</feature>
<dbReference type="InterPro" id="IPR004467">
    <property type="entry name" value="Or_phspho_trans_dom"/>
</dbReference>
<evidence type="ECO:0000259" key="7">
    <source>
        <dbReference type="Pfam" id="PF00156"/>
    </source>
</evidence>
<evidence type="ECO:0000313" key="9">
    <source>
        <dbReference type="Proteomes" id="UP000176751"/>
    </source>
</evidence>
<dbReference type="EC" id="2.4.2.10" evidence="2 6"/>
<protein>
    <recommendedName>
        <fullName evidence="2 6">Orotate phosphoribosyltransferase</fullName>
        <shortName evidence="6">OPRT</shortName>
        <shortName evidence="6">OPRTase</shortName>
        <ecNumber evidence="2 6">2.4.2.10</ecNumber>
    </recommendedName>
</protein>
<evidence type="ECO:0000256" key="3">
    <source>
        <dbReference type="ARBA" id="ARBA00022676"/>
    </source>
</evidence>
<evidence type="ECO:0000313" key="8">
    <source>
        <dbReference type="EMBL" id="OGE01107.1"/>
    </source>
</evidence>